<keyword evidence="10" id="KW-1185">Reference proteome</keyword>
<accession>A0ABP1QIM2</accession>
<dbReference type="EMBL" id="CAXLJM020000033">
    <property type="protein sequence ID" value="CAL8102368.1"/>
    <property type="molecule type" value="Genomic_DNA"/>
</dbReference>
<reference evidence="9 10" key="1">
    <citation type="submission" date="2024-08" db="EMBL/GenBank/DDBJ databases">
        <authorList>
            <person name="Cucini C."/>
            <person name="Frati F."/>
        </authorList>
    </citation>
    <scope>NUCLEOTIDE SEQUENCE [LARGE SCALE GENOMIC DNA]</scope>
</reference>
<dbReference type="Proteomes" id="UP001642540">
    <property type="component" value="Unassembled WGS sequence"/>
</dbReference>
<proteinExistence type="inferred from homology"/>
<keyword evidence="5" id="KW-0969">Cilium</keyword>
<evidence type="ECO:0000256" key="5">
    <source>
        <dbReference type="ARBA" id="ARBA00023069"/>
    </source>
</evidence>
<evidence type="ECO:0000313" key="9">
    <source>
        <dbReference type="EMBL" id="CAL8102368.1"/>
    </source>
</evidence>
<dbReference type="PANTHER" id="PTHR31954">
    <property type="entry name" value="CILIA- AND FLAGELLA-ASSOCIATED PROTEIN 157"/>
    <property type="match status" value="1"/>
</dbReference>
<name>A0ABP1QIM2_9HEXA</name>
<evidence type="ECO:0000256" key="2">
    <source>
        <dbReference type="ARBA" id="ARBA00010841"/>
    </source>
</evidence>
<evidence type="ECO:0000256" key="6">
    <source>
        <dbReference type="ARBA" id="ARBA00023273"/>
    </source>
</evidence>
<gene>
    <name evidence="9" type="ORF">ODALV1_LOCUS11128</name>
</gene>
<feature type="coiled-coil region" evidence="7">
    <location>
        <begin position="249"/>
        <end position="328"/>
    </location>
</feature>
<dbReference type="InterPro" id="IPR038844">
    <property type="entry name" value="CFAP157"/>
</dbReference>
<feature type="compositionally biased region" description="Acidic residues" evidence="8">
    <location>
        <begin position="28"/>
        <end position="37"/>
    </location>
</feature>
<evidence type="ECO:0000256" key="4">
    <source>
        <dbReference type="ARBA" id="ARBA00023054"/>
    </source>
</evidence>
<evidence type="ECO:0000256" key="1">
    <source>
        <dbReference type="ARBA" id="ARBA00004138"/>
    </source>
</evidence>
<protein>
    <recommendedName>
        <fullName evidence="3">Cilia- and flagella-associated protein 157</fullName>
    </recommendedName>
</protein>
<sequence length="441" mass="51882">MAKGKGKKKASTKQKEKEEAAAKKRLEEEEQAAEEDDLEFQKACLEIRVKELEQLKVGMQRKCEFLETQNELYKTQFEEMKEEKDDIIAHLKRCHSEGKTTVKELEDRLYGTQKTREDEAKEFLQRLAQKERERKEMEESMEKTILELNAKLATLEDFRLQRENLLSEKEKLKKTLVDERTTFQEEFDSLENKTVMYKDRLRKEAIEMLVKMSRDVQKAGKLCLTATVKSAINSNIKLQNELETTSRSNVALRKKMEKLDESLREKRMTVEVIEEENTLVHRKCLEYKEIVMKLIDTQLDIESEMKQMKKYRDELQKLRNIHSQCRSDDEVRDFVGEEIEKLLERQRMQELQKETLSPEEVHQLEGEVFKLRDIVVKLAITAKNLAQASTCEEQDYHKEQLKSLLKRTYAIALEIPDLPPEVMSLLTVKFPDVTPALGTIK</sequence>
<comment type="similarity">
    <text evidence="2">Belongs to the CFAP157 family.</text>
</comment>
<comment type="subcellular location">
    <subcellularLocation>
        <location evidence="1">Cell projection</location>
        <location evidence="1">Cilium</location>
    </subcellularLocation>
</comment>
<evidence type="ECO:0000256" key="3">
    <source>
        <dbReference type="ARBA" id="ARBA00014087"/>
    </source>
</evidence>
<comment type="caution">
    <text evidence="9">The sequence shown here is derived from an EMBL/GenBank/DDBJ whole genome shotgun (WGS) entry which is preliminary data.</text>
</comment>
<feature type="compositionally biased region" description="Basic residues" evidence="8">
    <location>
        <begin position="1"/>
        <end position="12"/>
    </location>
</feature>
<evidence type="ECO:0000313" key="10">
    <source>
        <dbReference type="Proteomes" id="UP001642540"/>
    </source>
</evidence>
<evidence type="ECO:0000256" key="8">
    <source>
        <dbReference type="SAM" id="MobiDB-lite"/>
    </source>
</evidence>
<evidence type="ECO:0000256" key="7">
    <source>
        <dbReference type="SAM" id="Coils"/>
    </source>
</evidence>
<feature type="region of interest" description="Disordered" evidence="8">
    <location>
        <begin position="1"/>
        <end position="37"/>
    </location>
</feature>
<keyword evidence="6" id="KW-0966">Cell projection</keyword>
<feature type="coiled-coil region" evidence="7">
    <location>
        <begin position="113"/>
        <end position="193"/>
    </location>
</feature>
<dbReference type="PANTHER" id="PTHR31954:SF1">
    <property type="entry name" value="CILIA- AND FLAGELLA-ASSOCIATED PROTEIN 157"/>
    <property type="match status" value="1"/>
</dbReference>
<feature type="compositionally biased region" description="Basic and acidic residues" evidence="8">
    <location>
        <begin position="13"/>
        <end position="27"/>
    </location>
</feature>
<organism evidence="9 10">
    <name type="scientific">Orchesella dallaii</name>
    <dbReference type="NCBI Taxonomy" id="48710"/>
    <lineage>
        <taxon>Eukaryota</taxon>
        <taxon>Metazoa</taxon>
        <taxon>Ecdysozoa</taxon>
        <taxon>Arthropoda</taxon>
        <taxon>Hexapoda</taxon>
        <taxon>Collembola</taxon>
        <taxon>Entomobryomorpha</taxon>
        <taxon>Entomobryoidea</taxon>
        <taxon>Orchesellidae</taxon>
        <taxon>Orchesellinae</taxon>
        <taxon>Orchesella</taxon>
    </lineage>
</organism>
<keyword evidence="4 7" id="KW-0175">Coiled coil</keyword>